<evidence type="ECO:0000313" key="2">
    <source>
        <dbReference type="EMBL" id="KAK5957075.1"/>
    </source>
</evidence>
<name>A0AAN8EVS1_9EURO</name>
<dbReference type="AlphaFoldDB" id="A0AAN8EVS1"/>
<dbReference type="EMBL" id="JAKLMC020000003">
    <property type="protein sequence ID" value="KAK5957075.1"/>
    <property type="molecule type" value="Genomic_DNA"/>
</dbReference>
<dbReference type="Pfam" id="PF11595">
    <property type="entry name" value="DUF3245"/>
    <property type="match status" value="1"/>
</dbReference>
<feature type="region of interest" description="Disordered" evidence="1">
    <location>
        <begin position="18"/>
        <end position="83"/>
    </location>
</feature>
<dbReference type="Proteomes" id="UP001316803">
    <property type="component" value="Unassembled WGS sequence"/>
</dbReference>
<dbReference type="InterPro" id="IPR021641">
    <property type="entry name" value="DUF3245"/>
</dbReference>
<reference evidence="2 3" key="1">
    <citation type="submission" date="2022-12" db="EMBL/GenBank/DDBJ databases">
        <title>Genomic features and morphological characterization of a novel Knufia sp. strain isolated from spacecraft assembly facility.</title>
        <authorList>
            <person name="Teixeira M."/>
            <person name="Chander A.M."/>
            <person name="Stajich J.E."/>
            <person name="Venkateswaran K."/>
        </authorList>
    </citation>
    <scope>NUCLEOTIDE SEQUENCE [LARGE SCALE GENOMIC DNA]</scope>
    <source>
        <strain evidence="2 3">FJI-L2-BK-P2</strain>
    </source>
</reference>
<sequence>MPDEDDGFASKILLMRAGNKSKAQSWLKASLGDDSERPEDNLTSATEDTNNVFADLQGNEEIAGIGAPKKQTGDDDGMDRKVLSANDALRKKLLSREAYQRYQQGGLSRLDASKPMPKVERSKVEDDSDEEEKGRSAITKSKQSKAGRASDSGPGSGPGKITPQSEAVHQNLPSKSKKRPGSYLDQLLAERGKKKKSKSESKGG</sequence>
<gene>
    <name evidence="2" type="ORF">OHC33_001444</name>
</gene>
<protein>
    <submittedName>
        <fullName evidence="2">Uncharacterized protein</fullName>
    </submittedName>
</protein>
<comment type="caution">
    <text evidence="2">The sequence shown here is derived from an EMBL/GenBank/DDBJ whole genome shotgun (WGS) entry which is preliminary data.</text>
</comment>
<organism evidence="2 3">
    <name type="scientific">Knufia fluminis</name>
    <dbReference type="NCBI Taxonomy" id="191047"/>
    <lineage>
        <taxon>Eukaryota</taxon>
        <taxon>Fungi</taxon>
        <taxon>Dikarya</taxon>
        <taxon>Ascomycota</taxon>
        <taxon>Pezizomycotina</taxon>
        <taxon>Eurotiomycetes</taxon>
        <taxon>Chaetothyriomycetidae</taxon>
        <taxon>Chaetothyriales</taxon>
        <taxon>Trichomeriaceae</taxon>
        <taxon>Knufia</taxon>
    </lineage>
</organism>
<feature type="region of interest" description="Disordered" evidence="1">
    <location>
        <begin position="100"/>
        <end position="204"/>
    </location>
</feature>
<accession>A0AAN8EVS1</accession>
<keyword evidence="3" id="KW-1185">Reference proteome</keyword>
<evidence type="ECO:0000313" key="3">
    <source>
        <dbReference type="Proteomes" id="UP001316803"/>
    </source>
</evidence>
<proteinExistence type="predicted"/>
<feature type="compositionally biased region" description="Polar residues" evidence="1">
    <location>
        <begin position="162"/>
        <end position="174"/>
    </location>
</feature>
<evidence type="ECO:0000256" key="1">
    <source>
        <dbReference type="SAM" id="MobiDB-lite"/>
    </source>
</evidence>
<feature type="compositionally biased region" description="Polar residues" evidence="1">
    <location>
        <begin position="41"/>
        <end position="52"/>
    </location>
</feature>